<keyword evidence="2" id="KW-1185">Reference proteome</keyword>
<accession>A0A9X3LS76</accession>
<evidence type="ECO:0000313" key="1">
    <source>
        <dbReference type="EMBL" id="MCZ9293277.1"/>
    </source>
</evidence>
<organism evidence="1 2">
    <name type="scientific">Corynebacterium meitnerae</name>
    <dbReference type="NCBI Taxonomy" id="2913498"/>
    <lineage>
        <taxon>Bacteria</taxon>
        <taxon>Bacillati</taxon>
        <taxon>Actinomycetota</taxon>
        <taxon>Actinomycetes</taxon>
        <taxon>Mycobacteriales</taxon>
        <taxon>Corynebacteriaceae</taxon>
        <taxon>Corynebacterium</taxon>
    </lineage>
</organism>
<evidence type="ECO:0000313" key="2">
    <source>
        <dbReference type="Proteomes" id="UP001146468"/>
    </source>
</evidence>
<name>A0A9X3LS76_9CORY</name>
<dbReference type="Proteomes" id="UP001146468">
    <property type="component" value="Unassembled WGS sequence"/>
</dbReference>
<gene>
    <name evidence="1" type="ORF">L8U60_02075</name>
</gene>
<dbReference type="AlphaFoldDB" id="A0A9X3LS76"/>
<dbReference type="EMBL" id="JAKMUS010000002">
    <property type="protein sequence ID" value="MCZ9293277.1"/>
    <property type="molecule type" value="Genomic_DNA"/>
</dbReference>
<reference evidence="1" key="1">
    <citation type="submission" date="2022-02" db="EMBL/GenBank/DDBJ databases">
        <title>Corynebacterium sp. from urogenital microbiome.</title>
        <authorList>
            <person name="Cappelli E.A."/>
            <person name="Ribeiro T.G."/>
            <person name="Peixe L."/>
        </authorList>
    </citation>
    <scope>NUCLEOTIDE SEQUENCE</scope>
    <source>
        <strain evidence="1">C8Ua_172</strain>
    </source>
</reference>
<dbReference type="RefSeq" id="WP_269964738.1">
    <property type="nucleotide sequence ID" value="NZ_JAKMUS010000002.1"/>
</dbReference>
<proteinExistence type="predicted"/>
<protein>
    <submittedName>
        <fullName evidence="1">Uncharacterized protein</fullName>
    </submittedName>
</protein>
<comment type="caution">
    <text evidence="1">The sequence shown here is derived from an EMBL/GenBank/DDBJ whole genome shotgun (WGS) entry which is preliminary data.</text>
</comment>
<sequence length="210" mass="23304">MTTKTATEIPTGIPTETVPEIASDIATIKRAHSLLTPATDLTAHLVPRTPALISKEWDGQVTINLSRDHAAVLLDSSGNSLDHVELGRRGLTMRQAWDSAALRLLGAQRDPYTVHFDVRNSSFSLGPKSPRGFEVKGDPAASWLAHPKTFQMLHRHFTHVLKPEHAITYLTRDHRELFVLDCTPEQAATTFPYATVFTYSLGFPIKRTIV</sequence>